<keyword evidence="3" id="KW-1185">Reference proteome</keyword>
<reference evidence="2 3" key="1">
    <citation type="submission" date="2024-04" db="EMBL/GenBank/DDBJ databases">
        <title>Tritrichomonas musculus Genome.</title>
        <authorList>
            <person name="Alves-Ferreira E."/>
            <person name="Grigg M."/>
            <person name="Lorenzi H."/>
            <person name="Galac M."/>
        </authorList>
    </citation>
    <scope>NUCLEOTIDE SEQUENCE [LARGE SCALE GENOMIC DNA]</scope>
    <source>
        <strain evidence="2 3">EAF2021</strain>
    </source>
</reference>
<keyword evidence="1" id="KW-1133">Transmembrane helix</keyword>
<sequence length="174" mass="19147">MAIEDTLIIPQPSQVNLEKVKFIDKAKILNQISSFSFDNFVRRIFESVPKIQLSMMNENNEPPKENDEYPIVKGKFSDAPCECRGNVIDYGDSGFNDYVCCDSESTKSPEDDGEKGLYVLSKPAKKKGGGGLNGGAIAGIVIACLVVVAIAFCLYFFVFKKKKISPEKSTEEGN</sequence>
<name>A0ABR2INJ8_9EUKA</name>
<evidence type="ECO:0000313" key="2">
    <source>
        <dbReference type="EMBL" id="KAK8865024.1"/>
    </source>
</evidence>
<dbReference type="EMBL" id="JAPFFF010000016">
    <property type="protein sequence ID" value="KAK8865024.1"/>
    <property type="molecule type" value="Genomic_DNA"/>
</dbReference>
<keyword evidence="1" id="KW-0812">Transmembrane</keyword>
<evidence type="ECO:0000313" key="3">
    <source>
        <dbReference type="Proteomes" id="UP001470230"/>
    </source>
</evidence>
<dbReference type="Proteomes" id="UP001470230">
    <property type="component" value="Unassembled WGS sequence"/>
</dbReference>
<evidence type="ECO:0000256" key="1">
    <source>
        <dbReference type="SAM" id="Phobius"/>
    </source>
</evidence>
<protein>
    <submittedName>
        <fullName evidence="2">Uncharacterized protein</fullName>
    </submittedName>
</protein>
<comment type="caution">
    <text evidence="2">The sequence shown here is derived from an EMBL/GenBank/DDBJ whole genome shotgun (WGS) entry which is preliminary data.</text>
</comment>
<accession>A0ABR2INJ8</accession>
<dbReference type="PANTHER" id="PTHR16861:SF4">
    <property type="entry name" value="SH3 DOMAIN PROTEIN (AFU_ORTHOLOGUE AFUA_1G13610)"/>
    <property type="match status" value="1"/>
</dbReference>
<gene>
    <name evidence="2" type="ORF">M9Y10_010553</name>
</gene>
<keyword evidence="1" id="KW-0472">Membrane</keyword>
<dbReference type="PANTHER" id="PTHR16861">
    <property type="entry name" value="GLYCOPROTEIN 38"/>
    <property type="match status" value="1"/>
</dbReference>
<proteinExistence type="predicted"/>
<organism evidence="2 3">
    <name type="scientific">Tritrichomonas musculus</name>
    <dbReference type="NCBI Taxonomy" id="1915356"/>
    <lineage>
        <taxon>Eukaryota</taxon>
        <taxon>Metamonada</taxon>
        <taxon>Parabasalia</taxon>
        <taxon>Tritrichomonadida</taxon>
        <taxon>Tritrichomonadidae</taxon>
        <taxon>Tritrichomonas</taxon>
    </lineage>
</organism>
<feature type="transmembrane region" description="Helical" evidence="1">
    <location>
        <begin position="136"/>
        <end position="158"/>
    </location>
</feature>